<dbReference type="PANTHER" id="PTHR12840">
    <property type="entry name" value="NADH-UBIQUINONE OXIDOREDUCTASE ASHI SUBUNIT"/>
    <property type="match status" value="1"/>
</dbReference>
<accession>A0A0V1IYC6</accession>
<reference evidence="2 3" key="1">
    <citation type="submission" date="2015-01" db="EMBL/GenBank/DDBJ databases">
        <title>Evolution of Trichinella species and genotypes.</title>
        <authorList>
            <person name="Korhonen P.K."/>
            <person name="Edoardo P."/>
            <person name="Giuseppe L.R."/>
            <person name="Gasser R.B."/>
        </authorList>
    </citation>
    <scope>NUCLEOTIDE SEQUENCE [LARGE SCALE GENOMIC DNA]</scope>
    <source>
        <strain evidence="2">ISS588</strain>
    </source>
</reference>
<dbReference type="PANTHER" id="PTHR12840:SF1">
    <property type="entry name" value="NADH DEHYDROGENASE [UBIQUINONE] 1 BETA SUBCOMPLEX SUBUNIT 8, MITOCHONDRIAL"/>
    <property type="match status" value="1"/>
</dbReference>
<proteinExistence type="predicted"/>
<feature type="region of interest" description="Disordered" evidence="1">
    <location>
        <begin position="255"/>
        <end position="276"/>
    </location>
</feature>
<dbReference type="EMBL" id="JYDS01000067">
    <property type="protein sequence ID" value="KRZ27743.1"/>
    <property type="molecule type" value="Genomic_DNA"/>
</dbReference>
<comment type="caution">
    <text evidence="2">The sequence shown here is derived from an EMBL/GenBank/DDBJ whole genome shotgun (WGS) entry which is preliminary data.</text>
</comment>
<dbReference type="InterPro" id="IPR008699">
    <property type="entry name" value="NDUFB8"/>
</dbReference>
<name>A0A0V1IYC6_TRIPS</name>
<dbReference type="Proteomes" id="UP000054805">
    <property type="component" value="Unassembled WGS sequence"/>
</dbReference>
<gene>
    <name evidence="2" type="primary">NDUFB8</name>
    <name evidence="2" type="ORF">T4B_11468</name>
</gene>
<evidence type="ECO:0000256" key="1">
    <source>
        <dbReference type="SAM" id="MobiDB-lite"/>
    </source>
</evidence>
<protein>
    <submittedName>
        <fullName evidence="2">NADH dehydrogenase [ubiquinone] 1 beta subcomplex subunit 8, mitochondrial</fullName>
    </submittedName>
</protein>
<organism evidence="2 3">
    <name type="scientific">Trichinella pseudospiralis</name>
    <name type="common">Parasitic roundworm</name>
    <dbReference type="NCBI Taxonomy" id="6337"/>
    <lineage>
        <taxon>Eukaryota</taxon>
        <taxon>Metazoa</taxon>
        <taxon>Ecdysozoa</taxon>
        <taxon>Nematoda</taxon>
        <taxon>Enoplea</taxon>
        <taxon>Dorylaimia</taxon>
        <taxon>Trichinellida</taxon>
        <taxon>Trichinellidae</taxon>
        <taxon>Trichinella</taxon>
    </lineage>
</organism>
<dbReference type="Pfam" id="PF05821">
    <property type="entry name" value="NDUF_B8"/>
    <property type="match status" value="1"/>
</dbReference>
<evidence type="ECO:0000313" key="3">
    <source>
        <dbReference type="Proteomes" id="UP000054805"/>
    </source>
</evidence>
<keyword evidence="3" id="KW-1185">Reference proteome</keyword>
<evidence type="ECO:0000313" key="2">
    <source>
        <dbReference type="EMBL" id="KRZ27743.1"/>
    </source>
</evidence>
<dbReference type="GO" id="GO:0005739">
    <property type="term" value="C:mitochondrion"/>
    <property type="evidence" value="ECO:0007669"/>
    <property type="project" value="InterPro"/>
</dbReference>
<keyword evidence="2" id="KW-0830">Ubiquinone</keyword>
<dbReference type="AlphaFoldDB" id="A0A0V1IYC6"/>
<sequence>MSLAAIRIGKSGIRFVSQYPPLNRGRDWVIEGWWIRDHKPDSWPETAEERKLAAMRYGLREEDYCPYPREMHVGNYPDLGRINYALKDPYENWSYPGMRRNFNEPVDFFHDVIFADRYTVTGVEYASSWQKFVRLLQYIGGFGLFLYLTTFMIPTNEVPVKPKQYAYDYEWAFPYRDPKNVADKLAHSFTVGQANCSLTSYIHVLPSSPPTTICMPAIHIIMNYQAKTFRAGLFSTCMQATGNAVSLFKCHKSSRPSPSVHANSAGCMGDHATSNT</sequence>